<evidence type="ECO:0000313" key="4">
    <source>
        <dbReference type="Proteomes" id="UP000824151"/>
    </source>
</evidence>
<reference evidence="3" key="1">
    <citation type="journal article" date="2021" name="PeerJ">
        <title>Extensive microbial diversity within the chicken gut microbiome revealed by metagenomics and culture.</title>
        <authorList>
            <person name="Gilroy R."/>
            <person name="Ravi A."/>
            <person name="Getino M."/>
            <person name="Pursley I."/>
            <person name="Horton D.L."/>
            <person name="Alikhan N.F."/>
            <person name="Baker D."/>
            <person name="Gharbi K."/>
            <person name="Hall N."/>
            <person name="Watson M."/>
            <person name="Adriaenssens E.M."/>
            <person name="Foster-Nyarko E."/>
            <person name="Jarju S."/>
            <person name="Secka A."/>
            <person name="Antonio M."/>
            <person name="Oren A."/>
            <person name="Chaudhuri R.R."/>
            <person name="La Ragione R."/>
            <person name="Hildebrand F."/>
            <person name="Pallen M.J."/>
        </authorList>
    </citation>
    <scope>NUCLEOTIDE SEQUENCE</scope>
    <source>
        <strain evidence="3">ChiHejej3B27-3195</strain>
    </source>
</reference>
<reference evidence="3" key="2">
    <citation type="submission" date="2021-04" db="EMBL/GenBank/DDBJ databases">
        <authorList>
            <person name="Gilroy R."/>
        </authorList>
    </citation>
    <scope>NUCLEOTIDE SEQUENCE</scope>
    <source>
        <strain evidence="3">ChiHejej3B27-3195</strain>
    </source>
</reference>
<name>A0A9D1S1L5_9MICC</name>
<evidence type="ECO:0000259" key="2">
    <source>
        <dbReference type="PROSITE" id="PS51480"/>
    </source>
</evidence>
<dbReference type="GO" id="GO:0006071">
    <property type="term" value="P:glycerol metabolic process"/>
    <property type="evidence" value="ECO:0007669"/>
    <property type="project" value="InterPro"/>
</dbReference>
<dbReference type="InterPro" id="IPR050270">
    <property type="entry name" value="DegV_domain_contain"/>
</dbReference>
<evidence type="ECO:0000313" key="3">
    <source>
        <dbReference type="EMBL" id="HIW99185.1"/>
    </source>
</evidence>
<dbReference type="Pfam" id="PF02734">
    <property type="entry name" value="Dak2"/>
    <property type="match status" value="1"/>
</dbReference>
<feature type="compositionally biased region" description="Basic and acidic residues" evidence="1">
    <location>
        <begin position="235"/>
        <end position="248"/>
    </location>
</feature>
<protein>
    <submittedName>
        <fullName evidence="3">DAK2 domain-containing protein</fullName>
    </submittedName>
</protein>
<dbReference type="EMBL" id="DXGD01000126">
    <property type="protein sequence ID" value="HIW99185.1"/>
    <property type="molecule type" value="Genomic_DNA"/>
</dbReference>
<dbReference type="InterPro" id="IPR036117">
    <property type="entry name" value="DhaL_dom_sf"/>
</dbReference>
<dbReference type="SUPFAM" id="SSF101473">
    <property type="entry name" value="DhaL-like"/>
    <property type="match status" value="1"/>
</dbReference>
<dbReference type="Proteomes" id="UP000824151">
    <property type="component" value="Unassembled WGS sequence"/>
</dbReference>
<accession>A0A9D1S1L5</accession>
<feature type="domain" description="DhaL" evidence="2">
    <location>
        <begin position="9"/>
        <end position="207"/>
    </location>
</feature>
<gene>
    <name evidence="3" type="ORF">H9871_03485</name>
</gene>
<dbReference type="AlphaFoldDB" id="A0A9D1S1L5"/>
<dbReference type="Gene3D" id="1.25.40.340">
    <property type="match status" value="1"/>
</dbReference>
<dbReference type="PANTHER" id="PTHR33434">
    <property type="entry name" value="DEGV DOMAIN-CONTAINING PROTEIN DR_1986-RELATED"/>
    <property type="match status" value="1"/>
</dbReference>
<dbReference type="InterPro" id="IPR004007">
    <property type="entry name" value="DhaL_dom"/>
</dbReference>
<dbReference type="SMART" id="SM01120">
    <property type="entry name" value="Dak2"/>
    <property type="match status" value="1"/>
</dbReference>
<evidence type="ECO:0000256" key="1">
    <source>
        <dbReference type="SAM" id="MobiDB-lite"/>
    </source>
</evidence>
<sequence length="333" mass="35801">MKGRVSGAGAVHRWFALAEDVLGVHCERLNRLNVFPVPDSDTGTNMLASVRACRQALDGVRSEDIGELLAHAGSQAMYEARGNSGTLLAVLVSGFAERLHGHRRLTVENLSEAMERGSLRAWSALSTPVPGTMLSVVDTARECLARHASAAHEPQSRAALVDCFEDLVSQCHQALVETEFQLPALRRAGVVDSGGSGLFLVLLALRATVMGHDDVDTALLDKLSGWDGGRPGAAGHEEHADHHHESDPGHTGVEVMATVRLDPLGGASLRHRLDEIGEAVIITPIDAQPDRAGFYRWRIHVHTEDEAHVAQVVHEAGDVQNYSASPLYSTQAE</sequence>
<feature type="region of interest" description="Disordered" evidence="1">
    <location>
        <begin position="230"/>
        <end position="250"/>
    </location>
</feature>
<comment type="caution">
    <text evidence="3">The sequence shown here is derived from an EMBL/GenBank/DDBJ whole genome shotgun (WGS) entry which is preliminary data.</text>
</comment>
<proteinExistence type="predicted"/>
<organism evidence="3 4">
    <name type="scientific">Candidatus Nesterenkonia stercoripullorum</name>
    <dbReference type="NCBI Taxonomy" id="2838701"/>
    <lineage>
        <taxon>Bacteria</taxon>
        <taxon>Bacillati</taxon>
        <taxon>Actinomycetota</taxon>
        <taxon>Actinomycetes</taxon>
        <taxon>Micrococcales</taxon>
        <taxon>Micrococcaceae</taxon>
        <taxon>Nesterenkonia</taxon>
    </lineage>
</organism>
<dbReference type="PROSITE" id="PS51480">
    <property type="entry name" value="DHAL"/>
    <property type="match status" value="1"/>
</dbReference>
<dbReference type="PANTHER" id="PTHR33434:SF2">
    <property type="entry name" value="FATTY ACID-BINDING PROTEIN TM_1468"/>
    <property type="match status" value="1"/>
</dbReference>
<dbReference type="GO" id="GO:0004371">
    <property type="term" value="F:glycerone kinase activity"/>
    <property type="evidence" value="ECO:0007669"/>
    <property type="project" value="InterPro"/>
</dbReference>